<organism evidence="8 9">
    <name type="scientific">Saccharothrix carnea</name>
    <dbReference type="NCBI Taxonomy" id="1280637"/>
    <lineage>
        <taxon>Bacteria</taxon>
        <taxon>Bacillati</taxon>
        <taxon>Actinomycetota</taxon>
        <taxon>Actinomycetes</taxon>
        <taxon>Pseudonocardiales</taxon>
        <taxon>Pseudonocardiaceae</taxon>
        <taxon>Saccharothrix</taxon>
    </lineage>
</organism>
<comment type="caution">
    <text evidence="8">The sequence shown here is derived from an EMBL/GenBank/DDBJ whole genome shotgun (WGS) entry which is preliminary data.</text>
</comment>
<keyword evidence="9" id="KW-1185">Reference proteome</keyword>
<dbReference type="SUPFAM" id="SSF55399">
    <property type="entry name" value="Subtilisin inhibitor"/>
    <property type="match status" value="1"/>
</dbReference>
<reference evidence="8 9" key="1">
    <citation type="submission" date="2018-03" db="EMBL/GenBank/DDBJ databases">
        <title>Genomic Encyclopedia of Type Strains, Phase III (KMG-III): the genomes of soil and plant-associated and newly described type strains.</title>
        <authorList>
            <person name="Whitman W."/>
        </authorList>
    </citation>
    <scope>NUCLEOTIDE SEQUENCE [LARGE SCALE GENOMIC DNA]</scope>
    <source>
        <strain evidence="8 9">CGMCC 4.7097</strain>
    </source>
</reference>
<evidence type="ECO:0000313" key="8">
    <source>
        <dbReference type="EMBL" id="PSL56204.1"/>
    </source>
</evidence>
<dbReference type="Proteomes" id="UP000241118">
    <property type="component" value="Unassembled WGS sequence"/>
</dbReference>
<evidence type="ECO:0000256" key="3">
    <source>
        <dbReference type="ARBA" id="ARBA00022525"/>
    </source>
</evidence>
<dbReference type="OrthoDB" id="4567948at2"/>
<keyword evidence="5" id="KW-0722">Serine protease inhibitor</keyword>
<keyword evidence="3" id="KW-0964">Secreted</keyword>
<dbReference type="EMBL" id="PYAX01000004">
    <property type="protein sequence ID" value="PSL56204.1"/>
    <property type="molecule type" value="Genomic_DNA"/>
</dbReference>
<evidence type="ECO:0000256" key="4">
    <source>
        <dbReference type="ARBA" id="ARBA00022690"/>
    </source>
</evidence>
<evidence type="ECO:0000259" key="7">
    <source>
        <dbReference type="Pfam" id="PF00720"/>
    </source>
</evidence>
<gene>
    <name evidence="8" type="ORF">B0I31_104495</name>
</gene>
<evidence type="ECO:0000313" key="9">
    <source>
        <dbReference type="Proteomes" id="UP000241118"/>
    </source>
</evidence>
<dbReference type="GO" id="GO:0004867">
    <property type="term" value="F:serine-type endopeptidase inhibitor activity"/>
    <property type="evidence" value="ECO:0007669"/>
    <property type="project" value="UniProtKB-KW"/>
</dbReference>
<accession>A0A2P8ICL3</accession>
<keyword evidence="4" id="KW-0646">Protease inhibitor</keyword>
<keyword evidence="6" id="KW-1015">Disulfide bond</keyword>
<protein>
    <submittedName>
        <fullName evidence="8">Subtilisin inhibitor-like</fullName>
    </submittedName>
</protein>
<comment type="subcellular location">
    <subcellularLocation>
        <location evidence="1">Secreted</location>
    </subcellularLocation>
</comment>
<dbReference type="Gene3D" id="3.30.350.10">
    <property type="entry name" value="Subtilisin inhibitor-like"/>
    <property type="match status" value="1"/>
</dbReference>
<sequence>MPPRRCAGAVEAVLCGQVVYWSGSTAAATVLSSINADQLEETNVPVTRLTRGLLPALAIATALGAALTPAAAAAPTTAAATTDLTISVYGTLTPVVREYRLTCDPDGGTHPRPKEACEAIRKSPGTIKPPPPTANCLDRVYGPEYAKVSGVLFGVEVAAGFNRRNSCEEDRWQAWLPVWG</sequence>
<evidence type="ECO:0000256" key="6">
    <source>
        <dbReference type="ARBA" id="ARBA00023157"/>
    </source>
</evidence>
<name>A0A2P8ICL3_SACCR</name>
<dbReference type="InterPro" id="IPR023549">
    <property type="entry name" value="Subtilisin_inhibitor"/>
</dbReference>
<dbReference type="AlphaFoldDB" id="A0A2P8ICL3"/>
<evidence type="ECO:0000256" key="1">
    <source>
        <dbReference type="ARBA" id="ARBA00004613"/>
    </source>
</evidence>
<comment type="similarity">
    <text evidence="2">Belongs to the protease inhibitor I16 (SSI) family.</text>
</comment>
<dbReference type="Pfam" id="PF00720">
    <property type="entry name" value="SSI"/>
    <property type="match status" value="1"/>
</dbReference>
<evidence type="ECO:0000256" key="5">
    <source>
        <dbReference type="ARBA" id="ARBA00022900"/>
    </source>
</evidence>
<feature type="domain" description="Subtilisin inhibitor" evidence="7">
    <location>
        <begin position="83"/>
        <end position="157"/>
    </location>
</feature>
<proteinExistence type="inferred from homology"/>
<dbReference type="InterPro" id="IPR036819">
    <property type="entry name" value="Subtilisin_inhibitor-like_sf"/>
</dbReference>
<evidence type="ECO:0000256" key="2">
    <source>
        <dbReference type="ARBA" id="ARBA00010472"/>
    </source>
</evidence>
<dbReference type="GO" id="GO:0005576">
    <property type="term" value="C:extracellular region"/>
    <property type="evidence" value="ECO:0007669"/>
    <property type="project" value="UniProtKB-SubCell"/>
</dbReference>